<proteinExistence type="inferred from homology"/>
<dbReference type="AlphaFoldDB" id="A0A401KI39"/>
<keyword evidence="4 7" id="KW-1133">Transmembrane helix</keyword>
<evidence type="ECO:0000256" key="7">
    <source>
        <dbReference type="SAM" id="Phobius"/>
    </source>
</evidence>
<comment type="subcellular location">
    <subcellularLocation>
        <location evidence="1">Membrane</location>
        <topology evidence="1">Multi-pass membrane protein</topology>
    </subcellularLocation>
</comment>
<dbReference type="Gene3D" id="2.40.50.140">
    <property type="entry name" value="Nucleic acid-binding proteins"/>
    <property type="match status" value="1"/>
</dbReference>
<evidence type="ECO:0000313" key="8">
    <source>
        <dbReference type="EMBL" id="GCB18815.1"/>
    </source>
</evidence>
<keyword evidence="9" id="KW-1185">Reference proteome</keyword>
<dbReference type="EMBL" id="BDHI01000001">
    <property type="protein sequence ID" value="GCB18815.1"/>
    <property type="molecule type" value="Genomic_DNA"/>
</dbReference>
<feature type="compositionally biased region" description="Basic and acidic residues" evidence="6">
    <location>
        <begin position="290"/>
        <end position="307"/>
    </location>
</feature>
<accession>A0A401KI39</accession>
<keyword evidence="5 7" id="KW-0472">Membrane</keyword>
<dbReference type="STRING" id="105351.A0A401KI39"/>
<evidence type="ECO:0000313" key="9">
    <source>
        <dbReference type="Proteomes" id="UP000286921"/>
    </source>
</evidence>
<comment type="similarity">
    <text evidence="2">Belongs to the TspO/BZRP family.</text>
</comment>
<feature type="transmembrane region" description="Helical" evidence="7">
    <location>
        <begin position="127"/>
        <end position="148"/>
    </location>
</feature>
<feature type="transmembrane region" description="Helical" evidence="7">
    <location>
        <begin position="51"/>
        <end position="73"/>
    </location>
</feature>
<dbReference type="Pfam" id="PF03073">
    <property type="entry name" value="TspO_MBR"/>
    <property type="match status" value="1"/>
</dbReference>
<dbReference type="PANTHER" id="PTHR10057">
    <property type="entry name" value="PERIPHERAL-TYPE BENZODIAZEPINE RECEPTOR"/>
    <property type="match status" value="1"/>
</dbReference>
<dbReference type="PANTHER" id="PTHR10057:SF0">
    <property type="entry name" value="TRANSLOCATOR PROTEIN"/>
    <property type="match status" value="1"/>
</dbReference>
<gene>
    <name evidence="8" type="ORF">AAWM_01700</name>
</gene>
<reference evidence="8 9" key="1">
    <citation type="submission" date="2016-09" db="EMBL/GenBank/DDBJ databases">
        <title>Aspergillus awamori IFM 58123T.</title>
        <authorList>
            <person name="Kusuya Y."/>
            <person name="Shimizu M."/>
            <person name="Takahashi H."/>
            <person name="Yaguchi T."/>
        </authorList>
    </citation>
    <scope>NUCLEOTIDE SEQUENCE [LARGE SCALE GENOMIC DNA]</scope>
    <source>
        <strain evidence="8 9">IFM 58123</strain>
    </source>
</reference>
<dbReference type="CDD" id="cd15904">
    <property type="entry name" value="TSPO_MBR"/>
    <property type="match status" value="1"/>
</dbReference>
<organism evidence="8 9">
    <name type="scientific">Aspergillus awamori</name>
    <name type="common">Black koji mold</name>
    <dbReference type="NCBI Taxonomy" id="105351"/>
    <lineage>
        <taxon>Eukaryota</taxon>
        <taxon>Fungi</taxon>
        <taxon>Dikarya</taxon>
        <taxon>Ascomycota</taxon>
        <taxon>Pezizomycotina</taxon>
        <taxon>Eurotiomycetes</taxon>
        <taxon>Eurotiomycetidae</taxon>
        <taxon>Eurotiales</taxon>
        <taxon>Aspergillaceae</taxon>
        <taxon>Aspergillus</taxon>
    </lineage>
</organism>
<feature type="region of interest" description="Disordered" evidence="6">
    <location>
        <begin position="273"/>
        <end position="307"/>
    </location>
</feature>
<dbReference type="FunFam" id="1.20.1260.100:FF:000001">
    <property type="entry name" value="translocator protein 2"/>
    <property type="match status" value="1"/>
</dbReference>
<dbReference type="InterPro" id="IPR012340">
    <property type="entry name" value="NA-bd_OB-fold"/>
</dbReference>
<evidence type="ECO:0000256" key="5">
    <source>
        <dbReference type="ARBA" id="ARBA00023136"/>
    </source>
</evidence>
<evidence type="ECO:0000256" key="1">
    <source>
        <dbReference type="ARBA" id="ARBA00004141"/>
    </source>
</evidence>
<evidence type="ECO:0000256" key="4">
    <source>
        <dbReference type="ARBA" id="ARBA00022989"/>
    </source>
</evidence>
<evidence type="ECO:0000256" key="3">
    <source>
        <dbReference type="ARBA" id="ARBA00022692"/>
    </source>
</evidence>
<keyword evidence="3 7" id="KW-0812">Transmembrane</keyword>
<dbReference type="InterPro" id="IPR004307">
    <property type="entry name" value="TspO_MBR"/>
</dbReference>
<name>A0A401KI39_ASPAW</name>
<dbReference type="Proteomes" id="UP000286921">
    <property type="component" value="Unassembled WGS sequence"/>
</dbReference>
<feature type="transmembrane region" description="Helical" evidence="7">
    <location>
        <begin position="12"/>
        <end position="31"/>
    </location>
</feature>
<dbReference type="GO" id="GO:0033013">
    <property type="term" value="P:tetrapyrrole metabolic process"/>
    <property type="evidence" value="ECO:0007669"/>
    <property type="project" value="UniProtKB-ARBA"/>
</dbReference>
<comment type="caution">
    <text evidence="8">The sequence shown here is derived from an EMBL/GenBank/DDBJ whole genome shotgun (WGS) entry which is preliminary data.</text>
</comment>
<sequence>MPWSAALPQAMFAHPLVSVVTPIATGSLVGYHTNRKGRTKQVYHSLKKPPLYPPTWAFPVVWTVLYGMMGFAIHHATVSGTIATAYPPSSSSSIVQDWAVKSQTLYISQLALNHLWMPLFFMFRKPAWALADLLLLSGNVATLMHIWWKHDRVAFWLMTPGVTLDVVVQKATPNSTPSSTLPTSFTPTQHISPTTSLPLDISPYAPGTFAHLKGTISTFRGVNQLQLERVFPVRDTNAEMRFLDQRSRFLVEVLDVPWRLGREEVERLRRELDMDEEEEERVRRKRRRREERDRRRMGKMREREERGRVRRIIEGKRVEGVGSGGAGGI</sequence>
<dbReference type="GO" id="GO:0005741">
    <property type="term" value="C:mitochondrial outer membrane"/>
    <property type="evidence" value="ECO:0007669"/>
    <property type="project" value="TreeGrafter"/>
</dbReference>
<evidence type="ECO:0000256" key="6">
    <source>
        <dbReference type="SAM" id="MobiDB-lite"/>
    </source>
</evidence>
<dbReference type="Gene3D" id="1.20.1260.100">
    <property type="entry name" value="TspO/MBR protein"/>
    <property type="match status" value="1"/>
</dbReference>
<evidence type="ECO:0000256" key="2">
    <source>
        <dbReference type="ARBA" id="ARBA00007524"/>
    </source>
</evidence>
<dbReference type="InterPro" id="IPR038330">
    <property type="entry name" value="TspO/MBR-related_sf"/>
</dbReference>
<protein>
    <submittedName>
        <fullName evidence="8">Translocator protein homolog</fullName>
    </submittedName>
</protein>